<evidence type="ECO:0000313" key="3">
    <source>
        <dbReference type="EMBL" id="KAG6725511.1"/>
    </source>
</evidence>
<dbReference type="PROSITE" id="PS50222">
    <property type="entry name" value="EF_HAND_2"/>
    <property type="match status" value="1"/>
</dbReference>
<dbReference type="Proteomes" id="UP000811246">
    <property type="component" value="Chromosome 2"/>
</dbReference>
<dbReference type="AlphaFoldDB" id="A0A8T1RCA1"/>
<dbReference type="GO" id="GO:0005509">
    <property type="term" value="F:calcium ion binding"/>
    <property type="evidence" value="ECO:0007669"/>
    <property type="project" value="InterPro"/>
</dbReference>
<evidence type="ECO:0000313" key="2">
    <source>
        <dbReference type="EMBL" id="KAG6663591.1"/>
    </source>
</evidence>
<feature type="domain" description="EF-hand" evidence="1">
    <location>
        <begin position="66"/>
        <end position="102"/>
    </location>
</feature>
<evidence type="ECO:0000313" key="4">
    <source>
        <dbReference type="Proteomes" id="UP000811609"/>
    </source>
</evidence>
<accession>A0A8T1RCA1</accession>
<comment type="caution">
    <text evidence="2">The sequence shown here is derived from an EMBL/GenBank/DDBJ whole genome shotgun (WGS) entry which is preliminary data.</text>
</comment>
<name>A0A8T1RCA1_CARIL</name>
<dbReference type="EMBL" id="CM031810">
    <property type="protein sequence ID" value="KAG6663591.1"/>
    <property type="molecule type" value="Genomic_DNA"/>
</dbReference>
<sequence length="167" mass="18877">MGQVLARFQGKQWRREQVRKITDRVFDRFQNQLGRANLTFEDLYIAVLLVYNDINKHLPGPHFDPPSKEQVRAMIEECDFNQLDGEIDREEFVRFIQQLTTDTLIAVSQGLILTLLVAPTIAVATKNATAGVPGVGKVVQKLPNSVYASLVTLAVVLFQQSRLDHFP</sequence>
<gene>
    <name evidence="2" type="ORF">CIPAW_02G036100</name>
    <name evidence="3" type="ORF">I3842_02G035900</name>
</gene>
<organism evidence="2 4">
    <name type="scientific">Carya illinoinensis</name>
    <name type="common">Pecan</name>
    <dbReference type="NCBI Taxonomy" id="32201"/>
    <lineage>
        <taxon>Eukaryota</taxon>
        <taxon>Viridiplantae</taxon>
        <taxon>Streptophyta</taxon>
        <taxon>Embryophyta</taxon>
        <taxon>Tracheophyta</taxon>
        <taxon>Spermatophyta</taxon>
        <taxon>Magnoliopsida</taxon>
        <taxon>eudicotyledons</taxon>
        <taxon>Gunneridae</taxon>
        <taxon>Pentapetalae</taxon>
        <taxon>rosids</taxon>
        <taxon>fabids</taxon>
        <taxon>Fagales</taxon>
        <taxon>Juglandaceae</taxon>
        <taxon>Carya</taxon>
    </lineage>
</organism>
<evidence type="ECO:0000259" key="1">
    <source>
        <dbReference type="PROSITE" id="PS50222"/>
    </source>
</evidence>
<dbReference type="Proteomes" id="UP000811609">
    <property type="component" value="Chromosome 2"/>
</dbReference>
<dbReference type="EMBL" id="CM031826">
    <property type="protein sequence ID" value="KAG6725511.1"/>
    <property type="molecule type" value="Genomic_DNA"/>
</dbReference>
<dbReference type="CDD" id="cd00051">
    <property type="entry name" value="EFh"/>
    <property type="match status" value="1"/>
</dbReference>
<reference evidence="2" key="1">
    <citation type="submission" date="2020-12" db="EMBL/GenBank/DDBJ databases">
        <title>WGS assembly of Carya illinoinensis cv. Pawnee.</title>
        <authorList>
            <person name="Platts A."/>
            <person name="Shu S."/>
            <person name="Wright S."/>
            <person name="Barry K."/>
            <person name="Edger P."/>
            <person name="Pires J.C."/>
            <person name="Schmutz J."/>
        </authorList>
    </citation>
    <scope>NUCLEOTIDE SEQUENCE</scope>
    <source>
        <tissue evidence="2">Leaf</tissue>
    </source>
</reference>
<reference evidence="3" key="2">
    <citation type="submission" date="2021-01" db="EMBL/GenBank/DDBJ databases">
        <authorList>
            <person name="Lovell J.T."/>
            <person name="Bentley N."/>
            <person name="Bhattarai G."/>
            <person name="Jenkins J.W."/>
            <person name="Sreedasyam A."/>
            <person name="Alarcon Y."/>
            <person name="Bock C."/>
            <person name="Boston L."/>
            <person name="Carlson J."/>
            <person name="Cervantes K."/>
            <person name="Clermont K."/>
            <person name="Krom N."/>
            <person name="Kubenka K."/>
            <person name="Mamidi S."/>
            <person name="Mattison C."/>
            <person name="Monteros M."/>
            <person name="Pisani C."/>
            <person name="Plott C."/>
            <person name="Rajasekar S."/>
            <person name="Rhein H.S."/>
            <person name="Rohla C."/>
            <person name="Song M."/>
            <person name="Hilaire R.S."/>
            <person name="Shu S."/>
            <person name="Wells L."/>
            <person name="Wang X."/>
            <person name="Webber J."/>
            <person name="Heerema R.J."/>
            <person name="Klein P."/>
            <person name="Conner P."/>
            <person name="Grauke L."/>
            <person name="Grimwood J."/>
            <person name="Schmutz J."/>
            <person name="Randall J.J."/>
        </authorList>
    </citation>
    <scope>NUCLEOTIDE SEQUENCE</scope>
    <source>
        <tissue evidence="3">Leaf</tissue>
    </source>
</reference>
<dbReference type="InterPro" id="IPR002048">
    <property type="entry name" value="EF_hand_dom"/>
</dbReference>
<dbReference type="PANTHER" id="PTHR37754">
    <property type="entry name" value="CALCIUM ION-BINDING PROTEIN"/>
    <property type="match status" value="1"/>
</dbReference>
<dbReference type="OrthoDB" id="47513at2759"/>
<proteinExistence type="predicted"/>
<protein>
    <recommendedName>
        <fullName evidence="1">EF-hand domain-containing protein</fullName>
    </recommendedName>
</protein>
<dbReference type="SUPFAM" id="SSF47473">
    <property type="entry name" value="EF-hand"/>
    <property type="match status" value="1"/>
</dbReference>
<dbReference type="PANTHER" id="PTHR37754:SF4">
    <property type="entry name" value="EF-HAND DOMAIN-CONTAINING PROTEIN"/>
    <property type="match status" value="1"/>
</dbReference>
<dbReference type="Gene3D" id="1.10.238.10">
    <property type="entry name" value="EF-hand"/>
    <property type="match status" value="1"/>
</dbReference>
<keyword evidence="4" id="KW-1185">Reference proteome</keyword>
<dbReference type="InterPro" id="IPR011992">
    <property type="entry name" value="EF-hand-dom_pair"/>
</dbReference>